<name>A0A914S0Z5_PAREQ</name>
<dbReference type="Proteomes" id="UP000887564">
    <property type="component" value="Unplaced"/>
</dbReference>
<proteinExistence type="predicted"/>
<dbReference type="WBParaSite" id="PEQ_0001081901-mRNA-1">
    <property type="protein sequence ID" value="PEQ_0001081901-mRNA-1"/>
    <property type="gene ID" value="PEQ_0001081901"/>
</dbReference>
<dbReference type="AlphaFoldDB" id="A0A914S0Z5"/>
<feature type="region of interest" description="Disordered" evidence="1">
    <location>
        <begin position="1"/>
        <end position="35"/>
    </location>
</feature>
<organism evidence="2 3">
    <name type="scientific">Parascaris equorum</name>
    <name type="common">Equine roundworm</name>
    <dbReference type="NCBI Taxonomy" id="6256"/>
    <lineage>
        <taxon>Eukaryota</taxon>
        <taxon>Metazoa</taxon>
        <taxon>Ecdysozoa</taxon>
        <taxon>Nematoda</taxon>
        <taxon>Chromadorea</taxon>
        <taxon>Rhabditida</taxon>
        <taxon>Spirurina</taxon>
        <taxon>Ascaridomorpha</taxon>
        <taxon>Ascaridoidea</taxon>
        <taxon>Ascarididae</taxon>
        <taxon>Parascaris</taxon>
    </lineage>
</organism>
<evidence type="ECO:0000256" key="1">
    <source>
        <dbReference type="SAM" id="MobiDB-lite"/>
    </source>
</evidence>
<accession>A0A914S0Z5</accession>
<keyword evidence="2" id="KW-1185">Reference proteome</keyword>
<evidence type="ECO:0000313" key="2">
    <source>
        <dbReference type="Proteomes" id="UP000887564"/>
    </source>
</evidence>
<evidence type="ECO:0000313" key="3">
    <source>
        <dbReference type="WBParaSite" id="PEQ_0001081901-mRNA-1"/>
    </source>
</evidence>
<protein>
    <submittedName>
        <fullName evidence="3">Uncharacterized protein</fullName>
    </submittedName>
</protein>
<reference evidence="3" key="1">
    <citation type="submission" date="2022-11" db="UniProtKB">
        <authorList>
            <consortium name="WormBaseParasite"/>
        </authorList>
    </citation>
    <scope>IDENTIFICATION</scope>
</reference>
<sequence length="68" mass="7148">MAGRPHLLLSKRSLQNRSTEGGIHTRSSDDGSSVLGEGVEGCGAVSSASVRHTDDTATLALRKLCKIR</sequence>